<dbReference type="SMART" id="SM00896">
    <property type="entry name" value="FDX-ACB"/>
    <property type="match status" value="1"/>
</dbReference>
<comment type="caution">
    <text evidence="8">The sequence shown here is derived from an EMBL/GenBank/DDBJ whole genome shotgun (WGS) entry which is preliminary data.</text>
</comment>
<keyword evidence="2" id="KW-0436">Ligase</keyword>
<proteinExistence type="inferred from homology"/>
<evidence type="ECO:0000256" key="4">
    <source>
        <dbReference type="ARBA" id="ARBA00022840"/>
    </source>
</evidence>
<dbReference type="InterPro" id="IPR005121">
    <property type="entry name" value="Fdx_antiC-bd"/>
</dbReference>
<dbReference type="Proteomes" id="UP001501195">
    <property type="component" value="Unassembled WGS sequence"/>
</dbReference>
<dbReference type="InterPro" id="IPR036690">
    <property type="entry name" value="Fdx_antiC-bd_sf"/>
</dbReference>
<dbReference type="RefSeq" id="WP_345710985.1">
    <property type="nucleotide sequence ID" value="NZ_BAABIL010000085.1"/>
</dbReference>
<dbReference type="PROSITE" id="PS51447">
    <property type="entry name" value="FDX_ACB"/>
    <property type="match status" value="1"/>
</dbReference>
<comment type="similarity">
    <text evidence="1">Belongs to the class-II aminoacyl-tRNA synthetase family.</text>
</comment>
<protein>
    <recommendedName>
        <fullName evidence="7">FDX-ACB domain-containing protein</fullName>
    </recommendedName>
</protein>
<accession>A0ABP9HCE5</accession>
<reference evidence="9" key="1">
    <citation type="journal article" date="2019" name="Int. J. Syst. Evol. Microbiol.">
        <title>The Global Catalogue of Microorganisms (GCM) 10K type strain sequencing project: providing services to taxonomists for standard genome sequencing and annotation.</title>
        <authorList>
            <consortium name="The Broad Institute Genomics Platform"/>
            <consortium name="The Broad Institute Genome Sequencing Center for Infectious Disease"/>
            <person name="Wu L."/>
            <person name="Ma J."/>
        </authorList>
    </citation>
    <scope>NUCLEOTIDE SEQUENCE [LARGE SCALE GENOMIC DNA]</scope>
    <source>
        <strain evidence="9">JCM 18126</strain>
    </source>
</reference>
<feature type="domain" description="FDX-ACB" evidence="7">
    <location>
        <begin position="282"/>
        <end position="390"/>
    </location>
</feature>
<dbReference type="SUPFAM" id="SSF54991">
    <property type="entry name" value="Anticodon-binding domain of PheRS"/>
    <property type="match status" value="1"/>
</dbReference>
<evidence type="ECO:0000313" key="9">
    <source>
        <dbReference type="Proteomes" id="UP001501195"/>
    </source>
</evidence>
<sequence length="390" mass="41558">MSTPTNTPTLLPLPDLTAALELRDLTDPAAGPHAMQLLLDDVLAALTAAWGCRLDLRRPRPLVSVEDNYDRLGYAPADVTRDARYSRYVSETVMLRSHTSAGVPPVLRELAAGPAAGPGPVDVLLALPGLCHRRDSIDRLHVGTPHQVDLWRIVVAAPGARPGGALGEADLRRMVALLVEAVLPGARWRTTPAVHPYTRGGLQVDVHTPGGWVELAECGLVAGHVLAGAGLDPDRCSGLALGAGLDRALMLRKGIGDIRLLRSGEPRTAAQLLDLSPWRPVSARPPVRRDLSVVVDAPTDAEQLGDTVRSALGAQADDLESVTVLAATACEDLPAAARQRLGIRPGQLNVLLRLVLRPLGATLTDEEANRLRDRVYAAVHRGPRAEWAAR</sequence>
<dbReference type="Gene3D" id="3.30.930.10">
    <property type="entry name" value="Bira Bifunctional Protein, Domain 2"/>
    <property type="match status" value="1"/>
</dbReference>
<name>A0ABP9HCE5_9ACTN</name>
<gene>
    <name evidence="8" type="ORF">GCM10023225_07310</name>
</gene>
<keyword evidence="6" id="KW-0030">Aminoacyl-tRNA synthetase</keyword>
<keyword evidence="9" id="KW-1185">Reference proteome</keyword>
<keyword evidence="4" id="KW-0067">ATP-binding</keyword>
<evidence type="ECO:0000256" key="1">
    <source>
        <dbReference type="ARBA" id="ARBA00008226"/>
    </source>
</evidence>
<dbReference type="InterPro" id="IPR002319">
    <property type="entry name" value="Phenylalanyl-tRNA_Synthase"/>
</dbReference>
<dbReference type="EMBL" id="BAABIL010000085">
    <property type="protein sequence ID" value="GAA4967088.1"/>
    <property type="molecule type" value="Genomic_DNA"/>
</dbReference>
<dbReference type="SUPFAM" id="SSF55681">
    <property type="entry name" value="Class II aaRS and biotin synthetases"/>
    <property type="match status" value="1"/>
</dbReference>
<evidence type="ECO:0000256" key="6">
    <source>
        <dbReference type="ARBA" id="ARBA00023146"/>
    </source>
</evidence>
<evidence type="ECO:0000256" key="3">
    <source>
        <dbReference type="ARBA" id="ARBA00022741"/>
    </source>
</evidence>
<dbReference type="InterPro" id="IPR045864">
    <property type="entry name" value="aa-tRNA-synth_II/BPL/LPL"/>
</dbReference>
<dbReference type="Pfam" id="PF01409">
    <property type="entry name" value="tRNA-synt_2d"/>
    <property type="match status" value="1"/>
</dbReference>
<evidence type="ECO:0000256" key="2">
    <source>
        <dbReference type="ARBA" id="ARBA00022598"/>
    </source>
</evidence>
<keyword evidence="3" id="KW-0547">Nucleotide-binding</keyword>
<dbReference type="Gene3D" id="3.30.70.380">
    <property type="entry name" value="Ferrodoxin-fold anticodon-binding domain"/>
    <property type="match status" value="1"/>
</dbReference>
<keyword evidence="5" id="KW-0648">Protein biosynthesis</keyword>
<organism evidence="8 9">
    <name type="scientific">Kineococcus glutinatus</name>
    <dbReference type="NCBI Taxonomy" id="1070872"/>
    <lineage>
        <taxon>Bacteria</taxon>
        <taxon>Bacillati</taxon>
        <taxon>Actinomycetota</taxon>
        <taxon>Actinomycetes</taxon>
        <taxon>Kineosporiales</taxon>
        <taxon>Kineosporiaceae</taxon>
        <taxon>Kineococcus</taxon>
    </lineage>
</organism>
<evidence type="ECO:0000259" key="7">
    <source>
        <dbReference type="PROSITE" id="PS51447"/>
    </source>
</evidence>
<evidence type="ECO:0000256" key="5">
    <source>
        <dbReference type="ARBA" id="ARBA00022917"/>
    </source>
</evidence>
<evidence type="ECO:0000313" key="8">
    <source>
        <dbReference type="EMBL" id="GAA4967088.1"/>
    </source>
</evidence>